<evidence type="ECO:0000313" key="2">
    <source>
        <dbReference type="EMBL" id="KAL1835037.1"/>
    </source>
</evidence>
<keyword evidence="3" id="KW-1185">Reference proteome</keyword>
<dbReference type="EMBL" id="JAZHXJ010003613">
    <property type="protein sequence ID" value="KAL1835037.1"/>
    <property type="molecule type" value="Genomic_DNA"/>
</dbReference>
<dbReference type="Proteomes" id="UP001586593">
    <property type="component" value="Unassembled WGS sequence"/>
</dbReference>
<feature type="region of interest" description="Disordered" evidence="1">
    <location>
        <begin position="182"/>
        <end position="223"/>
    </location>
</feature>
<comment type="caution">
    <text evidence="2">The sequence shown here is derived from an EMBL/GenBank/DDBJ whole genome shotgun (WGS) entry which is preliminary data.</text>
</comment>
<evidence type="ECO:0000313" key="3">
    <source>
        <dbReference type="Proteomes" id="UP001586593"/>
    </source>
</evidence>
<protein>
    <submittedName>
        <fullName evidence="2">Uncharacterized protein</fullName>
    </submittedName>
</protein>
<organism evidence="2 3">
    <name type="scientific">Phialemonium thermophilum</name>
    <dbReference type="NCBI Taxonomy" id="223376"/>
    <lineage>
        <taxon>Eukaryota</taxon>
        <taxon>Fungi</taxon>
        <taxon>Dikarya</taxon>
        <taxon>Ascomycota</taxon>
        <taxon>Pezizomycotina</taxon>
        <taxon>Sordariomycetes</taxon>
        <taxon>Sordariomycetidae</taxon>
        <taxon>Cephalothecales</taxon>
        <taxon>Cephalothecaceae</taxon>
        <taxon>Phialemonium</taxon>
    </lineage>
</organism>
<evidence type="ECO:0000256" key="1">
    <source>
        <dbReference type="SAM" id="MobiDB-lite"/>
    </source>
</evidence>
<gene>
    <name evidence="2" type="ORF">VTK73DRAFT_6427</name>
</gene>
<sequence>MAVWEGPSSAGPRGLGRPGRWISETLRAGAPPDCPEPGRWTRWATAAGRGTSIGCLLPRPGRCRFGCRAGRVRRGRGSGRFLGACAVIARGIGPLGLRGVHATAGSRSVVLEGESEQFGQSSVVLFEESEHPRGLDVVRSLQRVGELIGSPGVLGDGQSGIPMAGGLRSGASMVMGLRRRKQRAARQRMRSTEAFRDGRGDKRGQPEGSGEAELLTSDNGRFR</sequence>
<reference evidence="2 3" key="1">
    <citation type="journal article" date="2024" name="Commun. Biol.">
        <title>Comparative genomic analysis of thermophilic fungi reveals convergent evolutionary adaptations and gene losses.</title>
        <authorList>
            <person name="Steindorff A.S."/>
            <person name="Aguilar-Pontes M.V."/>
            <person name="Robinson A.J."/>
            <person name="Andreopoulos B."/>
            <person name="LaButti K."/>
            <person name="Kuo A."/>
            <person name="Mondo S."/>
            <person name="Riley R."/>
            <person name="Otillar R."/>
            <person name="Haridas S."/>
            <person name="Lipzen A."/>
            <person name="Grimwood J."/>
            <person name="Schmutz J."/>
            <person name="Clum A."/>
            <person name="Reid I.D."/>
            <person name="Moisan M.C."/>
            <person name="Butler G."/>
            <person name="Nguyen T.T.M."/>
            <person name="Dewar K."/>
            <person name="Conant G."/>
            <person name="Drula E."/>
            <person name="Henrissat B."/>
            <person name="Hansel C."/>
            <person name="Singer S."/>
            <person name="Hutchinson M.I."/>
            <person name="de Vries R.P."/>
            <person name="Natvig D.O."/>
            <person name="Powell A.J."/>
            <person name="Tsang A."/>
            <person name="Grigoriev I.V."/>
        </authorList>
    </citation>
    <scope>NUCLEOTIDE SEQUENCE [LARGE SCALE GENOMIC DNA]</scope>
    <source>
        <strain evidence="2 3">ATCC 24622</strain>
    </source>
</reference>
<accession>A0ABR3V069</accession>
<proteinExistence type="predicted"/>
<feature type="compositionally biased region" description="Basic and acidic residues" evidence="1">
    <location>
        <begin position="190"/>
        <end position="205"/>
    </location>
</feature>
<name>A0ABR3V069_9PEZI</name>